<organism evidence="1 2">
    <name type="scientific">Streptomyces minutiscleroticus</name>
    <dbReference type="NCBI Taxonomy" id="68238"/>
    <lineage>
        <taxon>Bacteria</taxon>
        <taxon>Bacillati</taxon>
        <taxon>Actinomycetota</taxon>
        <taxon>Actinomycetes</taxon>
        <taxon>Kitasatosporales</taxon>
        <taxon>Streptomycetaceae</taxon>
        <taxon>Streptomyces</taxon>
    </lineage>
</organism>
<dbReference type="Proteomes" id="UP000619244">
    <property type="component" value="Unassembled WGS sequence"/>
</dbReference>
<proteinExistence type="predicted"/>
<reference evidence="1" key="1">
    <citation type="journal article" date="2014" name="Int. J. Syst. Evol. Microbiol.">
        <title>Complete genome sequence of Corynebacterium casei LMG S-19264T (=DSM 44701T), isolated from a smear-ripened cheese.</title>
        <authorList>
            <consortium name="US DOE Joint Genome Institute (JGI-PGF)"/>
            <person name="Walter F."/>
            <person name="Albersmeier A."/>
            <person name="Kalinowski J."/>
            <person name="Ruckert C."/>
        </authorList>
    </citation>
    <scope>NUCLEOTIDE SEQUENCE</scope>
    <source>
        <strain evidence="1">JCM 4790</strain>
    </source>
</reference>
<dbReference type="RefSeq" id="WP_229919232.1">
    <property type="nucleotide sequence ID" value="NZ_BMVU01000006.1"/>
</dbReference>
<reference evidence="1" key="2">
    <citation type="submission" date="2020-09" db="EMBL/GenBank/DDBJ databases">
        <authorList>
            <person name="Sun Q."/>
            <person name="Ohkuma M."/>
        </authorList>
    </citation>
    <scope>NUCLEOTIDE SEQUENCE</scope>
    <source>
        <strain evidence="1">JCM 4790</strain>
    </source>
</reference>
<sequence length="46" mass="5002">MPSSLAVEYICMTVLRNLGRDTVVVAGRLTDHCRGTTARQVLVLQG</sequence>
<dbReference type="SUPFAM" id="SSF52499">
    <property type="entry name" value="Isochorismatase-like hydrolases"/>
    <property type="match status" value="1"/>
</dbReference>
<gene>
    <name evidence="1" type="ORF">GCM10010358_20490</name>
</gene>
<protein>
    <submittedName>
        <fullName evidence="1">Uncharacterized protein</fullName>
    </submittedName>
</protein>
<name>A0A918NGK7_9ACTN</name>
<dbReference type="EMBL" id="BMVU01000006">
    <property type="protein sequence ID" value="GGX66020.1"/>
    <property type="molecule type" value="Genomic_DNA"/>
</dbReference>
<accession>A0A918NGK7</accession>
<dbReference type="InterPro" id="IPR036380">
    <property type="entry name" value="Isochorismatase-like_sf"/>
</dbReference>
<keyword evidence="2" id="KW-1185">Reference proteome</keyword>
<dbReference type="AlphaFoldDB" id="A0A918NGK7"/>
<evidence type="ECO:0000313" key="1">
    <source>
        <dbReference type="EMBL" id="GGX66020.1"/>
    </source>
</evidence>
<comment type="caution">
    <text evidence="1">The sequence shown here is derived from an EMBL/GenBank/DDBJ whole genome shotgun (WGS) entry which is preliminary data.</text>
</comment>
<evidence type="ECO:0000313" key="2">
    <source>
        <dbReference type="Proteomes" id="UP000619244"/>
    </source>
</evidence>